<sequence length="267" mass="30991">MDILNPAEFPLAKPASRNSRAWFLDELDIYQTEKPYRLRFESPDPSIARTNTQSTLTTEDAADEQKVKQIYLQSLKPVLRDFFRTPNVVILEYVIRKREESFPISHGGDHETNQPVLVAHVDWTPRHVESRVRRFMGAAKAEKILSGRYQYVDVWKPLKGLVRDWPLALRDLSSIDPDKDLEMADTVFDIGEYEVQQNYQMNHRPQHRWFYLSEQKTDEITIFRQYDSEIGHGSGVPHVALPDPSVDSSAELRGSIEVQCLVYWDSV</sequence>
<evidence type="ECO:0000313" key="3">
    <source>
        <dbReference type="EMBL" id="KUJ18844.1"/>
    </source>
</evidence>
<name>A0A194XFD3_MOLSC</name>
<dbReference type="GO" id="GO:0016491">
    <property type="term" value="F:oxidoreductase activity"/>
    <property type="evidence" value="ECO:0007669"/>
    <property type="project" value="InterPro"/>
</dbReference>
<evidence type="ECO:0000313" key="4">
    <source>
        <dbReference type="Proteomes" id="UP000070700"/>
    </source>
</evidence>
<dbReference type="Proteomes" id="UP000070700">
    <property type="component" value="Unassembled WGS sequence"/>
</dbReference>
<feature type="compositionally biased region" description="Polar residues" evidence="2">
    <location>
        <begin position="48"/>
        <end position="58"/>
    </location>
</feature>
<reference evidence="3 4" key="1">
    <citation type="submission" date="2015-10" db="EMBL/GenBank/DDBJ databases">
        <title>Full genome of DAOMC 229536 Phialocephala scopiformis, a fungal endophyte of spruce producing the potent anti-insectan compound rugulosin.</title>
        <authorList>
            <consortium name="DOE Joint Genome Institute"/>
            <person name="Walker A.K."/>
            <person name="Frasz S.L."/>
            <person name="Seifert K.A."/>
            <person name="Miller J.D."/>
            <person name="Mondo S.J."/>
            <person name="Labutti K."/>
            <person name="Lipzen A."/>
            <person name="Dockter R."/>
            <person name="Kennedy M."/>
            <person name="Grigoriev I.V."/>
            <person name="Spatafora J.W."/>
        </authorList>
    </citation>
    <scope>NUCLEOTIDE SEQUENCE [LARGE SCALE GENOMIC DNA]</scope>
    <source>
        <strain evidence="3 4">CBS 120377</strain>
    </source>
</reference>
<evidence type="ECO:0000256" key="1">
    <source>
        <dbReference type="ARBA" id="ARBA00023604"/>
    </source>
</evidence>
<gene>
    <name evidence="3" type="ORF">LY89DRAFT_732386</name>
</gene>
<dbReference type="AlphaFoldDB" id="A0A194XFD3"/>
<dbReference type="NCBIfam" id="NF041278">
    <property type="entry name" value="CmcJ_NvfI_EfuI"/>
    <property type="match status" value="1"/>
</dbReference>
<dbReference type="EMBL" id="KQ947412">
    <property type="protein sequence ID" value="KUJ18844.1"/>
    <property type="molecule type" value="Genomic_DNA"/>
</dbReference>
<proteinExistence type="inferred from homology"/>
<dbReference type="PANTHER" id="PTHR34598:SF3">
    <property type="entry name" value="OXIDOREDUCTASE AN1597"/>
    <property type="match status" value="1"/>
</dbReference>
<dbReference type="OrthoDB" id="412788at2759"/>
<evidence type="ECO:0000256" key="2">
    <source>
        <dbReference type="SAM" id="MobiDB-lite"/>
    </source>
</evidence>
<comment type="similarity">
    <text evidence="1">Belongs to the asaB hydroxylase/desaturase family.</text>
</comment>
<organism evidence="3 4">
    <name type="scientific">Mollisia scopiformis</name>
    <name type="common">Conifer needle endophyte fungus</name>
    <name type="synonym">Phialocephala scopiformis</name>
    <dbReference type="NCBI Taxonomy" id="149040"/>
    <lineage>
        <taxon>Eukaryota</taxon>
        <taxon>Fungi</taxon>
        <taxon>Dikarya</taxon>
        <taxon>Ascomycota</taxon>
        <taxon>Pezizomycotina</taxon>
        <taxon>Leotiomycetes</taxon>
        <taxon>Helotiales</taxon>
        <taxon>Mollisiaceae</taxon>
        <taxon>Mollisia</taxon>
    </lineage>
</organism>
<accession>A0A194XFD3</accession>
<dbReference type="InParanoid" id="A0A194XFD3"/>
<dbReference type="InterPro" id="IPR044053">
    <property type="entry name" value="AsaB-like"/>
</dbReference>
<dbReference type="KEGG" id="psco:LY89DRAFT_732386"/>
<dbReference type="PANTHER" id="PTHR34598">
    <property type="entry name" value="BLL6449 PROTEIN"/>
    <property type="match status" value="1"/>
</dbReference>
<feature type="region of interest" description="Disordered" evidence="2">
    <location>
        <begin position="41"/>
        <end position="60"/>
    </location>
</feature>
<dbReference type="RefSeq" id="XP_018073199.1">
    <property type="nucleotide sequence ID" value="XM_018219674.1"/>
</dbReference>
<protein>
    <submittedName>
        <fullName evidence="3">Uncharacterized protein</fullName>
    </submittedName>
</protein>
<keyword evidence="4" id="KW-1185">Reference proteome</keyword>
<dbReference type="GeneID" id="28829400"/>